<dbReference type="GO" id="GO:0071555">
    <property type="term" value="P:cell wall organization"/>
    <property type="evidence" value="ECO:0007669"/>
    <property type="project" value="UniProtKB-KW"/>
</dbReference>
<evidence type="ECO:0000256" key="7">
    <source>
        <dbReference type="HAMAP-Rule" id="MF_00639"/>
    </source>
</evidence>
<evidence type="ECO:0000256" key="2">
    <source>
        <dbReference type="ARBA" id="ARBA00004752"/>
    </source>
</evidence>
<evidence type="ECO:0000256" key="1">
    <source>
        <dbReference type="ARBA" id="ARBA00004496"/>
    </source>
</evidence>
<evidence type="ECO:0000256" key="6">
    <source>
        <dbReference type="ARBA" id="ARBA00022840"/>
    </source>
</evidence>
<evidence type="ECO:0000313" key="11">
    <source>
        <dbReference type="EMBL" id="KAB1637428.1"/>
    </source>
</evidence>
<feature type="domain" description="Mur ligase C-terminal" evidence="9">
    <location>
        <begin position="352"/>
        <end position="472"/>
    </location>
</feature>
<keyword evidence="6 7" id="KW-0067">ATP-binding</keyword>
<dbReference type="GO" id="GO:0009252">
    <property type="term" value="P:peptidoglycan biosynthetic process"/>
    <property type="evidence" value="ECO:0007669"/>
    <property type="project" value="UniProtKB-UniRule"/>
</dbReference>
<evidence type="ECO:0000259" key="10">
    <source>
        <dbReference type="Pfam" id="PF08245"/>
    </source>
</evidence>
<dbReference type="AlphaFoldDB" id="A0A6N6NPM4"/>
<dbReference type="EC" id="6.3.2.9" evidence="7 8"/>
<dbReference type="RefSeq" id="WP_158050207.1">
    <property type="nucleotide sequence ID" value="NZ_WAJR01000028.1"/>
</dbReference>
<sequence>MLIEGKKYAPEHLGRVLVLGLGKSGHAALDYLLPLLGTRVDALAVAAGGDTPAARADAERANAAGAAVEFGNDAVAPLVQAVGGSFDLCIASPGIPEISEFFQSAKAASVELVSEVEFAWRESDESSTWVAITGTNGKTTTTSIAAHLLEDAGLAARAVGNIGDACIARVAAGDTDVYVAEVSSFQLESTSRFAPNVAVLLNITPDHIEWHGTLDAYAAAKWKVIANLSQTPNSTAVLCATDDAVRARIRELRSATPDERGFDYVPVGTKDGIAGDMRARCGSENAAFVSADGVLTVSFQGVEHRLCAASDLQIKGDHNTENALVAASCAIALGVDDALVAQSLRSFAPLEHRIEPCGSVAGVACYNDSKATNVDATLKAFSAFGSARPIVLLGGHDKGTDLAPLVAAAHEHAKAVVIFGEARERFLAAFGGECSGEDGTLAVIAANHMEDALDAGLAAAAPGDVLLLSPACSSFDEFTCYEQRGDVFKELVAVRSAKA</sequence>
<comment type="function">
    <text evidence="7 8">Cell wall formation. Catalyzes the addition of glutamate to the nucleotide precursor UDP-N-acetylmuramoyl-L-alanine (UMA).</text>
</comment>
<comment type="caution">
    <text evidence="11">The sequence shown here is derived from an EMBL/GenBank/DDBJ whole genome shotgun (WGS) entry which is preliminary data.</text>
</comment>
<dbReference type="InterPro" id="IPR004101">
    <property type="entry name" value="Mur_ligase_C"/>
</dbReference>
<dbReference type="NCBIfam" id="TIGR01087">
    <property type="entry name" value="murD"/>
    <property type="match status" value="1"/>
</dbReference>
<dbReference type="Gene3D" id="3.40.1190.10">
    <property type="entry name" value="Mur-like, catalytic domain"/>
    <property type="match status" value="1"/>
</dbReference>
<dbReference type="Proteomes" id="UP000468668">
    <property type="component" value="Unassembled WGS sequence"/>
</dbReference>
<dbReference type="Pfam" id="PF02875">
    <property type="entry name" value="Mur_ligase_C"/>
    <property type="match status" value="1"/>
</dbReference>
<comment type="similarity">
    <text evidence="7">Belongs to the MurCDEF family.</text>
</comment>
<dbReference type="GO" id="GO:0005737">
    <property type="term" value="C:cytoplasm"/>
    <property type="evidence" value="ECO:0007669"/>
    <property type="project" value="UniProtKB-SubCell"/>
</dbReference>
<evidence type="ECO:0000256" key="3">
    <source>
        <dbReference type="ARBA" id="ARBA00022490"/>
    </source>
</evidence>
<dbReference type="GO" id="GO:0005524">
    <property type="term" value="F:ATP binding"/>
    <property type="evidence" value="ECO:0007669"/>
    <property type="project" value="UniProtKB-UniRule"/>
</dbReference>
<keyword evidence="3 7" id="KW-0963">Cytoplasm</keyword>
<dbReference type="Gene3D" id="3.40.50.720">
    <property type="entry name" value="NAD(P)-binding Rossmann-like Domain"/>
    <property type="match status" value="1"/>
</dbReference>
<reference evidence="11 12" key="1">
    <citation type="submission" date="2019-09" db="EMBL/GenBank/DDBJ databases">
        <title>Whole genome shotgun sequencing (WGS) of Ellagibacter isourolithinifaciens DSM 104140(T) and Adlercreutzia muris DSM 29508(T).</title>
        <authorList>
            <person name="Stoll D.A."/>
            <person name="Danylec N."/>
            <person name="Huch M."/>
        </authorList>
    </citation>
    <scope>NUCLEOTIDE SEQUENCE [LARGE SCALE GENOMIC DNA]</scope>
    <source>
        <strain evidence="11 12">DSM 104140</strain>
    </source>
</reference>
<dbReference type="GO" id="GO:0051301">
    <property type="term" value="P:cell division"/>
    <property type="evidence" value="ECO:0007669"/>
    <property type="project" value="UniProtKB-KW"/>
</dbReference>
<evidence type="ECO:0000256" key="4">
    <source>
        <dbReference type="ARBA" id="ARBA00022598"/>
    </source>
</evidence>
<keyword evidence="7 8" id="KW-0133">Cell shape</keyword>
<accession>A0A6N6NPM4</accession>
<keyword evidence="12" id="KW-1185">Reference proteome</keyword>
<comment type="catalytic activity">
    <reaction evidence="7 8">
        <text>UDP-N-acetyl-alpha-D-muramoyl-L-alanine + D-glutamate + ATP = UDP-N-acetyl-alpha-D-muramoyl-L-alanyl-D-glutamate + ADP + phosphate + H(+)</text>
        <dbReference type="Rhea" id="RHEA:16429"/>
        <dbReference type="ChEBI" id="CHEBI:15378"/>
        <dbReference type="ChEBI" id="CHEBI:29986"/>
        <dbReference type="ChEBI" id="CHEBI:30616"/>
        <dbReference type="ChEBI" id="CHEBI:43474"/>
        <dbReference type="ChEBI" id="CHEBI:83898"/>
        <dbReference type="ChEBI" id="CHEBI:83900"/>
        <dbReference type="ChEBI" id="CHEBI:456216"/>
        <dbReference type="EC" id="6.3.2.9"/>
    </reaction>
</comment>
<organism evidence="11 12">
    <name type="scientific">Ellagibacter isourolithinifaciens</name>
    <dbReference type="NCBI Taxonomy" id="2137581"/>
    <lineage>
        <taxon>Bacteria</taxon>
        <taxon>Bacillati</taxon>
        <taxon>Actinomycetota</taxon>
        <taxon>Coriobacteriia</taxon>
        <taxon>Eggerthellales</taxon>
        <taxon>Eggerthellaceae</taxon>
        <taxon>Ellagibacter</taxon>
    </lineage>
</organism>
<dbReference type="OrthoDB" id="9809796at2"/>
<dbReference type="HAMAP" id="MF_00639">
    <property type="entry name" value="MurD"/>
    <property type="match status" value="1"/>
</dbReference>
<keyword evidence="7 8" id="KW-0573">Peptidoglycan synthesis</keyword>
<feature type="domain" description="Mur ligase central" evidence="10">
    <location>
        <begin position="132"/>
        <end position="329"/>
    </location>
</feature>
<dbReference type="GO" id="GO:0008764">
    <property type="term" value="F:UDP-N-acetylmuramoylalanine-D-glutamate ligase activity"/>
    <property type="evidence" value="ECO:0007669"/>
    <property type="project" value="UniProtKB-UniRule"/>
</dbReference>
<dbReference type="InterPro" id="IPR013221">
    <property type="entry name" value="Mur_ligase_cen"/>
</dbReference>
<gene>
    <name evidence="7 11" type="primary">murD</name>
    <name evidence="11" type="ORF">F8C90_09095</name>
</gene>
<dbReference type="Gene3D" id="3.90.190.20">
    <property type="entry name" value="Mur ligase, C-terminal domain"/>
    <property type="match status" value="1"/>
</dbReference>
<dbReference type="SUPFAM" id="SSF53244">
    <property type="entry name" value="MurD-like peptide ligases, peptide-binding domain"/>
    <property type="match status" value="1"/>
</dbReference>
<keyword evidence="4 7" id="KW-0436">Ligase</keyword>
<evidence type="ECO:0000256" key="5">
    <source>
        <dbReference type="ARBA" id="ARBA00022741"/>
    </source>
</evidence>
<protein>
    <recommendedName>
        <fullName evidence="7 8">UDP-N-acetylmuramoylalanine--D-glutamate ligase</fullName>
        <ecNumber evidence="7 8">6.3.2.9</ecNumber>
    </recommendedName>
    <alternativeName>
        <fullName evidence="7">D-glutamic acid-adding enzyme</fullName>
    </alternativeName>
    <alternativeName>
        <fullName evidence="7">UDP-N-acetylmuramoyl-L-alanyl-D-glutamate synthetase</fullName>
    </alternativeName>
</protein>
<dbReference type="GO" id="GO:0008360">
    <property type="term" value="P:regulation of cell shape"/>
    <property type="evidence" value="ECO:0007669"/>
    <property type="project" value="UniProtKB-KW"/>
</dbReference>
<dbReference type="PANTHER" id="PTHR43692">
    <property type="entry name" value="UDP-N-ACETYLMURAMOYLALANINE--D-GLUTAMATE LIGASE"/>
    <property type="match status" value="1"/>
</dbReference>
<keyword evidence="7 8" id="KW-0131">Cell cycle</keyword>
<name>A0A6N6NPM4_9ACTN</name>
<keyword evidence="7 8" id="KW-0132">Cell division</keyword>
<dbReference type="InterPro" id="IPR036615">
    <property type="entry name" value="Mur_ligase_C_dom_sf"/>
</dbReference>
<evidence type="ECO:0000259" key="9">
    <source>
        <dbReference type="Pfam" id="PF02875"/>
    </source>
</evidence>
<dbReference type="Pfam" id="PF08245">
    <property type="entry name" value="Mur_ligase_M"/>
    <property type="match status" value="1"/>
</dbReference>
<keyword evidence="5 7" id="KW-0547">Nucleotide-binding</keyword>
<dbReference type="EMBL" id="WAJR01000028">
    <property type="protein sequence ID" value="KAB1637428.1"/>
    <property type="molecule type" value="Genomic_DNA"/>
</dbReference>
<dbReference type="PANTHER" id="PTHR43692:SF1">
    <property type="entry name" value="UDP-N-ACETYLMURAMOYLALANINE--D-GLUTAMATE LIGASE"/>
    <property type="match status" value="1"/>
</dbReference>
<evidence type="ECO:0000313" key="12">
    <source>
        <dbReference type="Proteomes" id="UP000468668"/>
    </source>
</evidence>
<feature type="binding site" evidence="7">
    <location>
        <begin position="134"/>
        <end position="140"/>
    </location>
    <ligand>
        <name>ATP</name>
        <dbReference type="ChEBI" id="CHEBI:30616"/>
    </ligand>
</feature>
<comment type="pathway">
    <text evidence="2 7 8">Cell wall biogenesis; peptidoglycan biosynthesis.</text>
</comment>
<proteinExistence type="inferred from homology"/>
<comment type="subcellular location">
    <subcellularLocation>
        <location evidence="1 7 8">Cytoplasm</location>
    </subcellularLocation>
</comment>
<dbReference type="InterPro" id="IPR036565">
    <property type="entry name" value="Mur-like_cat_sf"/>
</dbReference>
<dbReference type="UniPathway" id="UPA00219"/>
<dbReference type="GeneID" id="98658565"/>
<dbReference type="InterPro" id="IPR005762">
    <property type="entry name" value="MurD"/>
</dbReference>
<dbReference type="SUPFAM" id="SSF53623">
    <property type="entry name" value="MurD-like peptide ligases, catalytic domain"/>
    <property type="match status" value="1"/>
</dbReference>
<keyword evidence="7 8" id="KW-0961">Cell wall biogenesis/degradation</keyword>
<evidence type="ECO:0000256" key="8">
    <source>
        <dbReference type="RuleBase" id="RU003664"/>
    </source>
</evidence>